<gene>
    <name evidence="1" type="ORF">ESZ54_02550</name>
</gene>
<protein>
    <submittedName>
        <fullName evidence="1">Uncharacterized protein</fullName>
    </submittedName>
</protein>
<dbReference type="EMBL" id="SDGV01000004">
    <property type="protein sequence ID" value="THB62106.1"/>
    <property type="molecule type" value="Genomic_DNA"/>
</dbReference>
<evidence type="ECO:0000313" key="2">
    <source>
        <dbReference type="Proteomes" id="UP000310506"/>
    </source>
</evidence>
<dbReference type="Proteomes" id="UP000310506">
    <property type="component" value="Unassembled WGS sequence"/>
</dbReference>
<reference evidence="1 2" key="1">
    <citation type="submission" date="2019-01" db="EMBL/GenBank/DDBJ databases">
        <title>Vagococcus silagei sp. nov. isolated from brewer's grain.</title>
        <authorList>
            <person name="Guu J.-R."/>
        </authorList>
    </citation>
    <scope>NUCLEOTIDE SEQUENCE [LARGE SCALE GENOMIC DNA]</scope>
    <source>
        <strain evidence="1 2">2B-2</strain>
    </source>
</reference>
<comment type="caution">
    <text evidence="1">The sequence shown here is derived from an EMBL/GenBank/DDBJ whole genome shotgun (WGS) entry which is preliminary data.</text>
</comment>
<evidence type="ECO:0000313" key="1">
    <source>
        <dbReference type="EMBL" id="THB62106.1"/>
    </source>
</evidence>
<organism evidence="1 2">
    <name type="scientific">Vagococcus silagei</name>
    <dbReference type="NCBI Taxonomy" id="2508885"/>
    <lineage>
        <taxon>Bacteria</taxon>
        <taxon>Bacillati</taxon>
        <taxon>Bacillota</taxon>
        <taxon>Bacilli</taxon>
        <taxon>Lactobacillales</taxon>
        <taxon>Enterococcaceae</taxon>
        <taxon>Vagococcus</taxon>
    </lineage>
</organism>
<dbReference type="AlphaFoldDB" id="A0A4S3B8F6"/>
<proteinExistence type="predicted"/>
<accession>A0A4S3B8F6</accession>
<dbReference type="OrthoDB" id="2146345at2"/>
<sequence length="62" mass="7066">MNQENFAEKIAELLAGTITELVVEKEDFFEFRAVWLEHPNRESIVGEAGLGGKIVYRQKNAE</sequence>
<name>A0A4S3B8F6_9ENTE</name>
<keyword evidence="2" id="KW-1185">Reference proteome</keyword>
<dbReference type="RefSeq" id="WP_136136107.1">
    <property type="nucleotide sequence ID" value="NZ_SDGV01000004.1"/>
</dbReference>